<protein>
    <submittedName>
        <fullName evidence="7">Acyl-CoA dehydrogenase YdbM</fullName>
    </submittedName>
</protein>
<dbReference type="InterPro" id="IPR037069">
    <property type="entry name" value="AcylCoA_DH/ox_N_sf"/>
</dbReference>
<dbReference type="Pfam" id="PF08028">
    <property type="entry name" value="Acyl-CoA_dh_2"/>
    <property type="match status" value="1"/>
</dbReference>
<dbReference type="SUPFAM" id="SSF56645">
    <property type="entry name" value="Acyl-CoA dehydrogenase NM domain-like"/>
    <property type="match status" value="1"/>
</dbReference>
<dbReference type="InterPro" id="IPR006091">
    <property type="entry name" value="Acyl-CoA_Oxase/DH_mid-dom"/>
</dbReference>
<feature type="region of interest" description="Disordered" evidence="3">
    <location>
        <begin position="126"/>
        <end position="145"/>
    </location>
</feature>
<dbReference type="PIRSF" id="PIRSF016578">
    <property type="entry name" value="HsaA"/>
    <property type="match status" value="1"/>
</dbReference>
<dbReference type="PANTHER" id="PTHR43884">
    <property type="entry name" value="ACYL-COA DEHYDROGENASE"/>
    <property type="match status" value="1"/>
</dbReference>
<dbReference type="GO" id="GO:0003995">
    <property type="term" value="F:acyl-CoA dehydrogenase activity"/>
    <property type="evidence" value="ECO:0007669"/>
    <property type="project" value="TreeGrafter"/>
</dbReference>
<dbReference type="AlphaFoldDB" id="A0A918CKJ5"/>
<proteinExistence type="predicted"/>
<sequence>MTLLVHDAERAAHLQHLSSELAARFRADAARADAAGELSEASMAALKASGYPALTVPTRLGGLGATLLEVAQTQETLGSGDASAALIAAMNAHLLGSLAESGGWPQALYAEVCRASVERGALANSLASEPELGSPSRGGLPATRAEPVAGGWRVSGRKTWSTGVRALDFLVVSAATPQEQVWRFVIPAGAPGISIQPTWRGSLSLRASGSDDVLLEEVFVPDSHAIPPTSPHPAGSAWFWTTVAATYLGVGQAALDALKAYAWERVPTALGQPIATLPKVQEAAGRMELELLAARSVLHAVCREWNDFSENRAALLPRLAAAKSLCTNAAVSVTDQALRVAGGAALTASLPLERLLRDARAGLTHPPSDEQALAMLGRGVLERE</sequence>
<dbReference type="InterPro" id="IPR009100">
    <property type="entry name" value="AcylCoA_DH/oxidase_NM_dom_sf"/>
</dbReference>
<evidence type="ECO:0000256" key="3">
    <source>
        <dbReference type="SAM" id="MobiDB-lite"/>
    </source>
</evidence>
<reference evidence="7" key="2">
    <citation type="submission" date="2020-09" db="EMBL/GenBank/DDBJ databases">
        <authorList>
            <person name="Sun Q."/>
            <person name="Ohkuma M."/>
        </authorList>
    </citation>
    <scope>NUCLEOTIDE SEQUENCE</scope>
    <source>
        <strain evidence="7">JCM 31311</strain>
    </source>
</reference>
<dbReference type="SUPFAM" id="SSF47203">
    <property type="entry name" value="Acyl-CoA dehydrogenase C-terminal domain-like"/>
    <property type="match status" value="1"/>
</dbReference>
<dbReference type="InterPro" id="IPR036250">
    <property type="entry name" value="AcylCo_DH-like_C"/>
</dbReference>
<dbReference type="Pfam" id="PF02770">
    <property type="entry name" value="Acyl-CoA_dh_M"/>
    <property type="match status" value="1"/>
</dbReference>
<accession>A0A918CKJ5</accession>
<dbReference type="Gene3D" id="2.40.110.10">
    <property type="entry name" value="Butyryl-CoA Dehydrogenase, subunit A, domain 2"/>
    <property type="match status" value="1"/>
</dbReference>
<dbReference type="GO" id="GO:0050660">
    <property type="term" value="F:flavin adenine dinucleotide binding"/>
    <property type="evidence" value="ECO:0007669"/>
    <property type="project" value="InterPro"/>
</dbReference>
<feature type="domain" description="Acyl-CoA oxidase/dehydrogenase middle" evidence="4">
    <location>
        <begin position="127"/>
        <end position="215"/>
    </location>
</feature>
<dbReference type="CDD" id="cd00567">
    <property type="entry name" value="ACAD"/>
    <property type="match status" value="1"/>
</dbReference>
<dbReference type="EMBL" id="BMQL01000045">
    <property type="protein sequence ID" value="GGR28805.1"/>
    <property type="molecule type" value="Genomic_DNA"/>
</dbReference>
<dbReference type="RefSeq" id="WP_189092753.1">
    <property type="nucleotide sequence ID" value="NZ_BMQL01000045.1"/>
</dbReference>
<dbReference type="Proteomes" id="UP000603865">
    <property type="component" value="Unassembled WGS sequence"/>
</dbReference>
<comment type="caution">
    <text evidence="7">The sequence shown here is derived from an EMBL/GenBank/DDBJ whole genome shotgun (WGS) entry which is preliminary data.</text>
</comment>
<dbReference type="InterPro" id="IPR046373">
    <property type="entry name" value="Acyl-CoA_Oxase/DH_mid-dom_sf"/>
</dbReference>
<dbReference type="Gene3D" id="1.10.540.10">
    <property type="entry name" value="Acyl-CoA dehydrogenase/oxidase, N-terminal domain"/>
    <property type="match status" value="1"/>
</dbReference>
<dbReference type="Gene3D" id="1.20.140.10">
    <property type="entry name" value="Butyryl-CoA Dehydrogenase, subunit A, domain 3"/>
    <property type="match status" value="1"/>
</dbReference>
<name>A0A918CKJ5_9DEIO</name>
<keyword evidence="1" id="KW-0285">Flavoprotein</keyword>
<dbReference type="InterPro" id="IPR013786">
    <property type="entry name" value="AcylCoA_DH/ox_N"/>
</dbReference>
<evidence type="ECO:0000259" key="6">
    <source>
        <dbReference type="Pfam" id="PF08028"/>
    </source>
</evidence>
<feature type="domain" description="Acyl-CoA dehydrogenase/oxidase N-terminal" evidence="5">
    <location>
        <begin position="22"/>
        <end position="96"/>
    </location>
</feature>
<evidence type="ECO:0000256" key="1">
    <source>
        <dbReference type="ARBA" id="ARBA00022630"/>
    </source>
</evidence>
<keyword evidence="8" id="KW-1185">Reference proteome</keyword>
<dbReference type="PANTHER" id="PTHR43884:SF25">
    <property type="entry name" value="ACYL-COA DEHYDROGENASE YDBM-RELATED"/>
    <property type="match status" value="1"/>
</dbReference>
<reference evidence="7" key="1">
    <citation type="journal article" date="2014" name="Int. J. Syst. Evol. Microbiol.">
        <title>Complete genome sequence of Corynebacterium casei LMG S-19264T (=DSM 44701T), isolated from a smear-ripened cheese.</title>
        <authorList>
            <consortium name="US DOE Joint Genome Institute (JGI-PGF)"/>
            <person name="Walter F."/>
            <person name="Albersmeier A."/>
            <person name="Kalinowski J."/>
            <person name="Ruckert C."/>
        </authorList>
    </citation>
    <scope>NUCLEOTIDE SEQUENCE</scope>
    <source>
        <strain evidence="7">JCM 31311</strain>
    </source>
</reference>
<evidence type="ECO:0000256" key="2">
    <source>
        <dbReference type="ARBA" id="ARBA00023002"/>
    </source>
</evidence>
<keyword evidence="2" id="KW-0560">Oxidoreductase</keyword>
<evidence type="ECO:0000313" key="8">
    <source>
        <dbReference type="Proteomes" id="UP000603865"/>
    </source>
</evidence>
<evidence type="ECO:0000313" key="7">
    <source>
        <dbReference type="EMBL" id="GGR28805.1"/>
    </source>
</evidence>
<evidence type="ECO:0000259" key="5">
    <source>
        <dbReference type="Pfam" id="PF02771"/>
    </source>
</evidence>
<dbReference type="InterPro" id="IPR013107">
    <property type="entry name" value="Acyl-CoA_DH_C"/>
</dbReference>
<feature type="domain" description="Acyl-CoA dehydrogenase C-terminal" evidence="6">
    <location>
        <begin position="242"/>
        <end position="365"/>
    </location>
</feature>
<gene>
    <name evidence="7" type="primary">ydbM</name>
    <name evidence="7" type="ORF">GCM10008957_44880</name>
</gene>
<dbReference type="Pfam" id="PF02771">
    <property type="entry name" value="Acyl-CoA_dh_N"/>
    <property type="match status" value="1"/>
</dbReference>
<evidence type="ECO:0000259" key="4">
    <source>
        <dbReference type="Pfam" id="PF02770"/>
    </source>
</evidence>
<organism evidence="7 8">
    <name type="scientific">Deinococcus ruber</name>
    <dbReference type="NCBI Taxonomy" id="1848197"/>
    <lineage>
        <taxon>Bacteria</taxon>
        <taxon>Thermotogati</taxon>
        <taxon>Deinococcota</taxon>
        <taxon>Deinococci</taxon>
        <taxon>Deinococcales</taxon>
        <taxon>Deinococcaceae</taxon>
        <taxon>Deinococcus</taxon>
    </lineage>
</organism>